<keyword evidence="3" id="KW-1185">Reference proteome</keyword>
<reference evidence="2 3" key="1">
    <citation type="submission" date="2021-06" db="EMBL/GenBank/DDBJ databases">
        <title>Chromosome-level genome assembly of the red-tail catfish (Hemibagrus wyckioides).</title>
        <authorList>
            <person name="Shao F."/>
        </authorList>
    </citation>
    <scope>NUCLEOTIDE SEQUENCE [LARGE SCALE GENOMIC DNA]</scope>
    <source>
        <strain evidence="2">EC202008001</strain>
        <tissue evidence="2">Blood</tissue>
    </source>
</reference>
<feature type="region of interest" description="Disordered" evidence="1">
    <location>
        <begin position="36"/>
        <end position="64"/>
    </location>
</feature>
<organism evidence="2 3">
    <name type="scientific">Hemibagrus wyckioides</name>
    <dbReference type="NCBI Taxonomy" id="337641"/>
    <lineage>
        <taxon>Eukaryota</taxon>
        <taxon>Metazoa</taxon>
        <taxon>Chordata</taxon>
        <taxon>Craniata</taxon>
        <taxon>Vertebrata</taxon>
        <taxon>Euteleostomi</taxon>
        <taxon>Actinopterygii</taxon>
        <taxon>Neopterygii</taxon>
        <taxon>Teleostei</taxon>
        <taxon>Ostariophysi</taxon>
        <taxon>Siluriformes</taxon>
        <taxon>Bagridae</taxon>
        <taxon>Hemibagrus</taxon>
    </lineage>
</organism>
<protein>
    <submittedName>
        <fullName evidence="2">Uncharacterized protein</fullName>
    </submittedName>
</protein>
<accession>A0A9D3NF30</accession>
<evidence type="ECO:0000313" key="3">
    <source>
        <dbReference type="Proteomes" id="UP000824219"/>
    </source>
</evidence>
<sequence length="112" mass="12937">MENAITESSIRTFCCQVKKIIPQLLGWAQHDITERMRRKKKRVGGRDEVQHCHRLSSPSASPSLHRWEGWECTKASQETKCKRLKIAQKNSDGCSKSEFKLLLRHRPVLPAI</sequence>
<comment type="caution">
    <text evidence="2">The sequence shown here is derived from an EMBL/GenBank/DDBJ whole genome shotgun (WGS) entry which is preliminary data.</text>
</comment>
<dbReference type="EMBL" id="JAHKSW010000020">
    <property type="protein sequence ID" value="KAG7319845.1"/>
    <property type="molecule type" value="Genomic_DNA"/>
</dbReference>
<proteinExistence type="predicted"/>
<name>A0A9D3NF30_9TELE</name>
<gene>
    <name evidence="2" type="ORF">KOW79_016988</name>
</gene>
<evidence type="ECO:0000313" key="2">
    <source>
        <dbReference type="EMBL" id="KAG7319845.1"/>
    </source>
</evidence>
<dbReference type="Proteomes" id="UP000824219">
    <property type="component" value="Linkage Group LG20"/>
</dbReference>
<dbReference type="AlphaFoldDB" id="A0A9D3NF30"/>
<evidence type="ECO:0000256" key="1">
    <source>
        <dbReference type="SAM" id="MobiDB-lite"/>
    </source>
</evidence>